<evidence type="ECO:0000259" key="1">
    <source>
        <dbReference type="Pfam" id="PF03781"/>
    </source>
</evidence>
<protein>
    <submittedName>
        <fullName evidence="2">Serine/threonine kinase</fullName>
    </submittedName>
</protein>
<gene>
    <name evidence="2" type="ORF">ABB29_03495</name>
</gene>
<dbReference type="GO" id="GO:0120147">
    <property type="term" value="F:formylglycine-generating oxidase activity"/>
    <property type="evidence" value="ECO:0007669"/>
    <property type="project" value="TreeGrafter"/>
</dbReference>
<dbReference type="Pfam" id="PF03781">
    <property type="entry name" value="FGE-sulfatase"/>
    <property type="match status" value="1"/>
</dbReference>
<dbReference type="PATRIC" id="fig|344882.3.peg.2028"/>
<evidence type="ECO:0000313" key="3">
    <source>
        <dbReference type="Proteomes" id="UP000052052"/>
    </source>
</evidence>
<feature type="domain" description="Sulfatase-modifying factor enzyme-like" evidence="1">
    <location>
        <begin position="357"/>
        <end position="630"/>
    </location>
</feature>
<dbReference type="EMBL" id="LDJL01000004">
    <property type="protein sequence ID" value="KRG70910.1"/>
    <property type="molecule type" value="Genomic_DNA"/>
</dbReference>
<dbReference type="InterPro" id="IPR051043">
    <property type="entry name" value="Sulfatase_Mod_Factor_Kinase"/>
</dbReference>
<dbReference type="Gene3D" id="3.90.1580.10">
    <property type="entry name" value="paralog of FGE (formylglycine-generating enzyme)"/>
    <property type="match status" value="1"/>
</dbReference>
<name>A0A0R0CXV1_9GAMM</name>
<keyword evidence="2" id="KW-0418">Kinase</keyword>
<accession>A0A0R0CXV1</accession>
<dbReference type="InterPro" id="IPR016187">
    <property type="entry name" value="CTDL_fold"/>
</dbReference>
<dbReference type="GO" id="GO:0016301">
    <property type="term" value="F:kinase activity"/>
    <property type="evidence" value="ECO:0007669"/>
    <property type="project" value="UniProtKB-KW"/>
</dbReference>
<proteinExistence type="predicted"/>
<dbReference type="PANTHER" id="PTHR23150:SF35">
    <property type="entry name" value="BLL6746 PROTEIN"/>
    <property type="match status" value="1"/>
</dbReference>
<reference evidence="2 3" key="1">
    <citation type="submission" date="2015-05" db="EMBL/GenBank/DDBJ databases">
        <title>Genome sequencing and analysis of members of genus Stenotrophomonas.</title>
        <authorList>
            <person name="Patil P.P."/>
            <person name="Midha S."/>
            <person name="Patil P.B."/>
        </authorList>
    </citation>
    <scope>NUCLEOTIDE SEQUENCE [LARGE SCALE GENOMIC DNA]</scope>
    <source>
        <strain evidence="2 3">DSM 21858</strain>
    </source>
</reference>
<keyword evidence="2" id="KW-0808">Transferase</keyword>
<dbReference type="PROSITE" id="PS51257">
    <property type="entry name" value="PROKAR_LIPOPROTEIN"/>
    <property type="match status" value="1"/>
</dbReference>
<dbReference type="InterPro" id="IPR005532">
    <property type="entry name" value="SUMF_dom"/>
</dbReference>
<dbReference type="SUPFAM" id="SSF56436">
    <property type="entry name" value="C-type lectin-like"/>
    <property type="match status" value="1"/>
</dbReference>
<dbReference type="PANTHER" id="PTHR23150">
    <property type="entry name" value="SULFATASE MODIFYING FACTOR 1, 2"/>
    <property type="match status" value="1"/>
</dbReference>
<dbReference type="InterPro" id="IPR042095">
    <property type="entry name" value="SUMF_sf"/>
</dbReference>
<dbReference type="Proteomes" id="UP000052052">
    <property type="component" value="Unassembled WGS sequence"/>
</dbReference>
<dbReference type="AlphaFoldDB" id="A0A0R0CXV1"/>
<evidence type="ECO:0000313" key="2">
    <source>
        <dbReference type="EMBL" id="KRG70910.1"/>
    </source>
</evidence>
<keyword evidence="3" id="KW-1185">Reference proteome</keyword>
<dbReference type="STRING" id="344882.ABB29_03495"/>
<sequence>MKRPSVGIALSLLAALSGCTPEASQGNDKGPAQMAPVRMPSVTISGDDSAMQALTWQVPRVDIASFAEETDQAAGQDPAALAGQARKAALEQARQALADGHLYEDGQAAIPIYLALATEQPQDPRVQAGLDRAVSALLKRGEPLLRSAPDLDASLDEASRIAAVARSVRPDDEAVLAYLARLDEIEQMVRLNRASERALRNGQLGEQGGGALAGFREVLKWQPGQARAMQGMAAVESALIRRAESSANAGDFEAAGKWLDYAAQVREQSPTIADARQRVAGIRTARIIELRDQGVKDMVSPRGLDAAREKLAEVLRIAEPGNAVAADFRKRIDLATYYGLFKPGQAFTDALSNGGRGPEMVVVPHGGFTMGAAAEELGASDAEKPAHYVRFNRGFAMSRTPVTVAEFRRFVQASGYRPRASRRGLSIVYDEASGNFVRHTGVDWQSDYSGGKASDDMPVLHVSVYDAEAYAQWLAQQTGHSYRLPSEAEFEYVLRAGTQARYPWGNGQPPERFGNLTGGNDVSPSGRNWKNAFVGYGDGYWGPAPVASFKPNRWGLHGLGGNVSEWVADCWHASYRRAPADGAAWFNPGCRSRVVRGGSWASAPVQSRAAWRVASDSDITNARVGFRVVRGI</sequence>
<comment type="caution">
    <text evidence="2">The sequence shown here is derived from an EMBL/GenBank/DDBJ whole genome shotgun (WGS) entry which is preliminary data.</text>
</comment>
<organism evidence="2 3">
    <name type="scientific">Pseudoxanthomonas dokdonensis</name>
    <dbReference type="NCBI Taxonomy" id="344882"/>
    <lineage>
        <taxon>Bacteria</taxon>
        <taxon>Pseudomonadati</taxon>
        <taxon>Pseudomonadota</taxon>
        <taxon>Gammaproteobacteria</taxon>
        <taxon>Lysobacterales</taxon>
        <taxon>Lysobacteraceae</taxon>
        <taxon>Pseudoxanthomonas</taxon>
    </lineage>
</organism>